<dbReference type="InterPro" id="IPR005750">
    <property type="entry name" value="UDP_GlcNAc_COvinyl_MurA"/>
</dbReference>
<gene>
    <name evidence="17" type="ORF">BQ8482_60147</name>
</gene>
<dbReference type="CDD" id="cd01555">
    <property type="entry name" value="UdpNAET"/>
    <property type="match status" value="1"/>
</dbReference>
<sequence length="400" mass="42869">MSGAKNSALPLMAASLLTSEPIILQNYPNGALDPAIQVAMLERIGKSCTVAGTQLTISEDAGLRTCLKWHGRSTRYTLLMLGALVARFGEGAVPLPSGCEIGDRKYDIHELVLKRLGAEVWVERGMLCASSGGGLTGCDICLPIRSTGATENALLCASLANGVTTVWNPHIRPEVLDLVSMLRKMGAQIEVCGQQYVRVTGRDALSGTTHTVIPDNLEAITWLIAATVTGGEIEIENFPSAHLEVPLIFLRESGARFHLERPNLMRVAGGYCYPIDISTGPYPGINSDMQPLFAAFGARAHGESRIIDLRFPGRFDYVHEFSKLGVRGQVREGMLCIDGGSPMKGTDVTAVDLRAGMALALLGLTTGGETRIHDAWQMDRGYVNLTGKLRSLGANAAVHT</sequence>
<dbReference type="NCBIfam" id="NF006873">
    <property type="entry name" value="PRK09369.1"/>
    <property type="match status" value="1"/>
</dbReference>
<evidence type="ECO:0000256" key="9">
    <source>
        <dbReference type="ARBA" id="ARBA00023316"/>
    </source>
</evidence>
<dbReference type="Gene3D" id="3.65.10.10">
    <property type="entry name" value="Enolpyruvate transferase domain"/>
    <property type="match status" value="2"/>
</dbReference>
<evidence type="ECO:0000313" key="17">
    <source>
        <dbReference type="EMBL" id="SJM35136.1"/>
    </source>
</evidence>
<evidence type="ECO:0000256" key="7">
    <source>
        <dbReference type="ARBA" id="ARBA00022984"/>
    </source>
</evidence>
<evidence type="ECO:0000313" key="18">
    <source>
        <dbReference type="Proteomes" id="UP000245698"/>
    </source>
</evidence>
<comment type="catalytic activity">
    <reaction evidence="15">
        <text>phosphoenolpyruvate + UDP-N-acetyl-alpha-D-glucosamine = UDP-N-acetyl-3-O-(1-carboxyvinyl)-alpha-D-glucosamine + phosphate</text>
        <dbReference type="Rhea" id="RHEA:18681"/>
        <dbReference type="ChEBI" id="CHEBI:43474"/>
        <dbReference type="ChEBI" id="CHEBI:57705"/>
        <dbReference type="ChEBI" id="CHEBI:58702"/>
        <dbReference type="ChEBI" id="CHEBI:68483"/>
        <dbReference type="EC" id="2.5.1.7"/>
    </reaction>
</comment>
<dbReference type="InterPro" id="IPR013792">
    <property type="entry name" value="RNA3'P_cycl/enolpyr_Trfase_a/b"/>
</dbReference>
<evidence type="ECO:0000256" key="4">
    <source>
        <dbReference type="ARBA" id="ARBA00022618"/>
    </source>
</evidence>
<comment type="pathway">
    <text evidence="2">Cell wall biogenesis; peptidoglycan biosynthesis.</text>
</comment>
<dbReference type="GO" id="GO:0051301">
    <property type="term" value="P:cell division"/>
    <property type="evidence" value="ECO:0007669"/>
    <property type="project" value="UniProtKB-KW"/>
</dbReference>
<keyword evidence="3" id="KW-0963">Cytoplasm</keyword>
<dbReference type="Pfam" id="PF00275">
    <property type="entry name" value="EPSP_synthase"/>
    <property type="match status" value="1"/>
</dbReference>
<evidence type="ECO:0000256" key="10">
    <source>
        <dbReference type="ARBA" id="ARBA00038367"/>
    </source>
</evidence>
<evidence type="ECO:0000256" key="2">
    <source>
        <dbReference type="ARBA" id="ARBA00004752"/>
    </source>
</evidence>
<evidence type="ECO:0000256" key="11">
    <source>
        <dbReference type="ARBA" id="ARBA00039108"/>
    </source>
</evidence>
<evidence type="ECO:0000256" key="12">
    <source>
        <dbReference type="ARBA" id="ARBA00039754"/>
    </source>
</evidence>
<keyword evidence="4" id="KW-0132">Cell division</keyword>
<keyword evidence="9" id="KW-0961">Cell wall biogenesis/degradation</keyword>
<feature type="domain" description="Enolpyruvate transferase" evidence="16">
    <location>
        <begin position="2"/>
        <end position="389"/>
    </location>
</feature>
<evidence type="ECO:0000259" key="16">
    <source>
        <dbReference type="Pfam" id="PF00275"/>
    </source>
</evidence>
<evidence type="ECO:0000256" key="6">
    <source>
        <dbReference type="ARBA" id="ARBA00022960"/>
    </source>
</evidence>
<dbReference type="InterPro" id="IPR050068">
    <property type="entry name" value="MurA_subfamily"/>
</dbReference>
<keyword evidence="6" id="KW-0133">Cell shape</keyword>
<dbReference type="AlphaFoldDB" id="A0A2P9AVK2"/>
<dbReference type="InterPro" id="IPR036968">
    <property type="entry name" value="Enolpyruvate_Tfrase_sf"/>
</dbReference>
<accession>A0A2P9AVK2</accession>
<dbReference type="InterPro" id="IPR001986">
    <property type="entry name" value="Enolpyruvate_Tfrase_dom"/>
</dbReference>
<dbReference type="GO" id="GO:0005737">
    <property type="term" value="C:cytoplasm"/>
    <property type="evidence" value="ECO:0007669"/>
    <property type="project" value="UniProtKB-SubCell"/>
</dbReference>
<evidence type="ECO:0000256" key="13">
    <source>
        <dbReference type="ARBA" id="ARBA00042443"/>
    </source>
</evidence>
<protein>
    <recommendedName>
        <fullName evidence="12">UDP-N-acetylglucosamine 1-carboxyvinyltransferase</fullName>
        <ecNumber evidence="11">2.5.1.7</ecNumber>
    </recommendedName>
    <alternativeName>
        <fullName evidence="13">Enoylpyruvate transferase</fullName>
    </alternativeName>
    <alternativeName>
        <fullName evidence="14">UDP-N-acetylglucosamine enolpyruvyl transferase</fullName>
    </alternativeName>
</protein>
<keyword evidence="8" id="KW-0131">Cell cycle</keyword>
<dbReference type="GO" id="GO:0008760">
    <property type="term" value="F:UDP-N-acetylglucosamine 1-carboxyvinyltransferase activity"/>
    <property type="evidence" value="ECO:0007669"/>
    <property type="project" value="UniProtKB-EC"/>
</dbReference>
<dbReference type="PANTHER" id="PTHR43783">
    <property type="entry name" value="UDP-N-ACETYLGLUCOSAMINE 1-CARBOXYVINYLTRANSFERASE"/>
    <property type="match status" value="1"/>
</dbReference>
<dbReference type="SUPFAM" id="SSF55205">
    <property type="entry name" value="EPT/RTPC-like"/>
    <property type="match status" value="1"/>
</dbReference>
<dbReference type="EMBL" id="FUIG01000070">
    <property type="protein sequence ID" value="SJM35136.1"/>
    <property type="molecule type" value="Genomic_DNA"/>
</dbReference>
<dbReference type="GO" id="GO:0071555">
    <property type="term" value="P:cell wall organization"/>
    <property type="evidence" value="ECO:0007669"/>
    <property type="project" value="UniProtKB-KW"/>
</dbReference>
<keyword evidence="18" id="KW-1185">Reference proteome</keyword>
<evidence type="ECO:0000256" key="8">
    <source>
        <dbReference type="ARBA" id="ARBA00023306"/>
    </source>
</evidence>
<name>A0A2P9AVK2_9HYPH</name>
<dbReference type="GO" id="GO:0009252">
    <property type="term" value="P:peptidoglycan biosynthetic process"/>
    <property type="evidence" value="ECO:0007669"/>
    <property type="project" value="UniProtKB-KW"/>
</dbReference>
<keyword evidence="7" id="KW-0573">Peptidoglycan synthesis</keyword>
<keyword evidence="5 17" id="KW-0808">Transferase</keyword>
<proteinExistence type="inferred from homology"/>
<evidence type="ECO:0000256" key="3">
    <source>
        <dbReference type="ARBA" id="ARBA00022490"/>
    </source>
</evidence>
<organism evidence="17 18">
    <name type="scientific">Mesorhizobium delmotii</name>
    <dbReference type="NCBI Taxonomy" id="1631247"/>
    <lineage>
        <taxon>Bacteria</taxon>
        <taxon>Pseudomonadati</taxon>
        <taxon>Pseudomonadota</taxon>
        <taxon>Alphaproteobacteria</taxon>
        <taxon>Hyphomicrobiales</taxon>
        <taxon>Phyllobacteriaceae</taxon>
        <taxon>Mesorhizobium</taxon>
    </lineage>
</organism>
<evidence type="ECO:0000256" key="1">
    <source>
        <dbReference type="ARBA" id="ARBA00004496"/>
    </source>
</evidence>
<evidence type="ECO:0000256" key="14">
    <source>
        <dbReference type="ARBA" id="ARBA00042842"/>
    </source>
</evidence>
<dbReference type="EC" id="2.5.1.7" evidence="11"/>
<comment type="similarity">
    <text evidence="10">Belongs to the EPSP synthase family. MurA subfamily.</text>
</comment>
<comment type="subcellular location">
    <subcellularLocation>
        <location evidence="1">Cytoplasm</location>
    </subcellularLocation>
</comment>
<dbReference type="GO" id="GO:0008360">
    <property type="term" value="P:regulation of cell shape"/>
    <property type="evidence" value="ECO:0007669"/>
    <property type="project" value="UniProtKB-KW"/>
</dbReference>
<dbReference type="GO" id="GO:0019277">
    <property type="term" value="P:UDP-N-acetylgalactosamine biosynthetic process"/>
    <property type="evidence" value="ECO:0007669"/>
    <property type="project" value="InterPro"/>
</dbReference>
<evidence type="ECO:0000256" key="15">
    <source>
        <dbReference type="ARBA" id="ARBA00047527"/>
    </source>
</evidence>
<reference evidence="18" key="1">
    <citation type="submission" date="2016-12" db="EMBL/GenBank/DDBJ databases">
        <authorList>
            <person name="Brunel B."/>
        </authorList>
    </citation>
    <scope>NUCLEOTIDE SEQUENCE [LARGE SCALE GENOMIC DNA]</scope>
</reference>
<evidence type="ECO:0000256" key="5">
    <source>
        <dbReference type="ARBA" id="ARBA00022679"/>
    </source>
</evidence>
<dbReference type="PANTHER" id="PTHR43783:SF1">
    <property type="entry name" value="UDP-N-ACETYLGLUCOSAMINE 1-CARBOXYVINYLTRANSFERASE"/>
    <property type="match status" value="1"/>
</dbReference>
<dbReference type="Proteomes" id="UP000245698">
    <property type="component" value="Unassembled WGS sequence"/>
</dbReference>